<evidence type="ECO:0000313" key="12">
    <source>
        <dbReference type="Proteomes" id="UP001243330"/>
    </source>
</evidence>
<keyword evidence="3 8" id="KW-0378">Hydrolase</keyword>
<proteinExistence type="inferred from homology"/>
<comment type="caution">
    <text evidence="11">The sequence shown here is derived from an EMBL/GenBank/DDBJ whole genome shotgun (WGS) entry which is preliminary data.</text>
</comment>
<dbReference type="GO" id="GO:0004222">
    <property type="term" value="F:metalloendopeptidase activity"/>
    <property type="evidence" value="ECO:0007669"/>
    <property type="project" value="InterPro"/>
</dbReference>
<dbReference type="InterPro" id="IPR016181">
    <property type="entry name" value="Acyl_CoA_acyltransferase"/>
</dbReference>
<protein>
    <recommendedName>
        <fullName evidence="8">Extracellular metalloproteinase</fullName>
        <ecNumber evidence="8">3.4.24.-</ecNumber>
    </recommendedName>
    <alternativeName>
        <fullName evidence="8">Fungalysin</fullName>
    </alternativeName>
</protein>
<feature type="non-terminal residue" evidence="11">
    <location>
        <position position="1"/>
    </location>
</feature>
<dbReference type="GO" id="GO:0016747">
    <property type="term" value="F:acyltransferase activity, transferring groups other than amino-acyl groups"/>
    <property type="evidence" value="ECO:0007669"/>
    <property type="project" value="InterPro"/>
</dbReference>
<dbReference type="InterPro" id="IPR011096">
    <property type="entry name" value="FTP_domain"/>
</dbReference>
<name>A0AAD9A7A2_9PEZI</name>
<sequence length="677" mass="74429">SSYTAGNDATFPEPKTATERRDKRADYVGIATLKLRETVTQAEFRLVDDSYVGSNGVAHVHFQQTVDGIDVDNAQFNILGDGTVLSFGSSFSGHTPEIPSISKRTGPSTTPLGAFQTAVQLLDLPITGVAASTAKSIDDDGTYVIRGTRGAVTDPLVKLAYVRVNGSVALAWRVETDIGTNWLHTYIDATTGKDISGVVDYTNTATYEVYSPDPLFSYPYSPAATDPALYVEASATQGFYIVNKFHGILYKLSFDEDAGNFQTNNNGKGGASGDPLELIVQASGGSAQIYVPADGRSPRLSMGQWSGTARRDSMFDATVLLHEYMHGVTGRLIGQLETTPLTYSSLNDLVSTGGFDLATVWASVLYDVFWNMVDTYGIGDVSAVSFDANGVPQGARYLLLKLILDSEASMPCSAHHLQARDALLEADQPIMASEIQIRLAKPSDADAIGKVHNEALNQFHEFYQAFYEHPIEQIILVNTRNVVQNPKNQFYVAVDESDTVVGFIRYHVVDATEPSDATTTVEAHETPAVTTPASNLFAIKDHMKELWERFGHPREDQMDACYEKAVDGRKHNYIKHIMVDPKYQRKGIGAKLLRTVIDISDSERVPTFLVASADGYGLYKRLGFEDLGTWAIDNGRWAKEIVQHERDLGLTGNERLSERFAGTQEVEKYMMRWETRG</sequence>
<dbReference type="SUPFAM" id="SSF55729">
    <property type="entry name" value="Acyl-CoA N-acyltransferases (Nat)"/>
    <property type="match status" value="1"/>
</dbReference>
<accession>A0AAD9A7A2</accession>
<evidence type="ECO:0000313" key="11">
    <source>
        <dbReference type="EMBL" id="KAK1842255.1"/>
    </source>
</evidence>
<evidence type="ECO:0000256" key="2">
    <source>
        <dbReference type="ARBA" id="ARBA00022723"/>
    </source>
</evidence>
<keyword evidence="5 8" id="KW-0482">Metalloprotease</keyword>
<evidence type="ECO:0000256" key="3">
    <source>
        <dbReference type="ARBA" id="ARBA00022801"/>
    </source>
</evidence>
<dbReference type="Proteomes" id="UP001243330">
    <property type="component" value="Unassembled WGS sequence"/>
</dbReference>
<comment type="cofactor">
    <cofactor evidence="7">
        <name>Zn(2+)</name>
        <dbReference type="ChEBI" id="CHEBI:29105"/>
    </cofactor>
    <text evidence="7">Binds 1 zinc ion per subunit.</text>
</comment>
<keyword evidence="4 7" id="KW-0862">Zinc</keyword>
<evidence type="ECO:0000256" key="8">
    <source>
        <dbReference type="RuleBase" id="RU364017"/>
    </source>
</evidence>
<evidence type="ECO:0000256" key="9">
    <source>
        <dbReference type="SAM" id="MobiDB-lite"/>
    </source>
</evidence>
<feature type="active site" evidence="6">
    <location>
        <position position="323"/>
    </location>
</feature>
<dbReference type="GO" id="GO:0008270">
    <property type="term" value="F:zinc ion binding"/>
    <property type="evidence" value="ECO:0007669"/>
    <property type="project" value="InterPro"/>
</dbReference>
<dbReference type="SUPFAM" id="SSF55486">
    <property type="entry name" value="Metalloproteases ('zincins'), catalytic domain"/>
    <property type="match status" value="1"/>
</dbReference>
<evidence type="ECO:0000259" key="10">
    <source>
        <dbReference type="PROSITE" id="PS51186"/>
    </source>
</evidence>
<evidence type="ECO:0000256" key="6">
    <source>
        <dbReference type="PIRSR" id="PIRSR601842-1"/>
    </source>
</evidence>
<evidence type="ECO:0000256" key="1">
    <source>
        <dbReference type="ARBA" id="ARBA00022670"/>
    </source>
</evidence>
<dbReference type="InterPro" id="IPR000182">
    <property type="entry name" value="GNAT_dom"/>
</dbReference>
<organism evidence="11 12">
    <name type="scientific">Colletotrichum chrysophilum</name>
    <dbReference type="NCBI Taxonomy" id="1836956"/>
    <lineage>
        <taxon>Eukaryota</taxon>
        <taxon>Fungi</taxon>
        <taxon>Dikarya</taxon>
        <taxon>Ascomycota</taxon>
        <taxon>Pezizomycotina</taxon>
        <taxon>Sordariomycetes</taxon>
        <taxon>Hypocreomycetidae</taxon>
        <taxon>Glomerellales</taxon>
        <taxon>Glomerellaceae</taxon>
        <taxon>Colletotrichum</taxon>
        <taxon>Colletotrichum gloeosporioides species complex</taxon>
    </lineage>
</organism>
<dbReference type="GO" id="GO:0006508">
    <property type="term" value="P:proteolysis"/>
    <property type="evidence" value="ECO:0007669"/>
    <property type="project" value="UniProtKB-KW"/>
</dbReference>
<dbReference type="PROSITE" id="PS51186">
    <property type="entry name" value="GNAT"/>
    <property type="match status" value="1"/>
</dbReference>
<keyword evidence="8" id="KW-0964">Secreted</keyword>
<reference evidence="11" key="1">
    <citation type="submission" date="2023-01" db="EMBL/GenBank/DDBJ databases">
        <title>Colletotrichum chrysophilum M932 genome sequence.</title>
        <authorList>
            <person name="Baroncelli R."/>
        </authorList>
    </citation>
    <scope>NUCLEOTIDE SEQUENCE</scope>
    <source>
        <strain evidence="11">M932</strain>
    </source>
</reference>
<dbReference type="InterPro" id="IPR001842">
    <property type="entry name" value="Peptidase_M36"/>
</dbReference>
<keyword evidence="8" id="KW-0865">Zymogen</keyword>
<evidence type="ECO:0000256" key="7">
    <source>
        <dbReference type="PIRSR" id="PIRSR601842-2"/>
    </source>
</evidence>
<dbReference type="PANTHER" id="PTHR33478">
    <property type="entry name" value="EXTRACELLULAR METALLOPROTEINASE MEP"/>
    <property type="match status" value="1"/>
</dbReference>
<dbReference type="Gene3D" id="3.10.170.10">
    <property type="match status" value="1"/>
</dbReference>
<comment type="subcellular location">
    <subcellularLocation>
        <location evidence="8">Secreted</location>
    </subcellularLocation>
</comment>
<feature type="domain" description="N-acetyltransferase" evidence="10">
    <location>
        <begin position="435"/>
        <end position="642"/>
    </location>
</feature>
<evidence type="ECO:0000256" key="4">
    <source>
        <dbReference type="ARBA" id="ARBA00022833"/>
    </source>
</evidence>
<dbReference type="Pfam" id="PF02128">
    <property type="entry name" value="Peptidase_M36"/>
    <property type="match status" value="2"/>
</dbReference>
<dbReference type="AlphaFoldDB" id="A0AAD9A7A2"/>
<feature type="region of interest" description="Disordered" evidence="9">
    <location>
        <begin position="1"/>
        <end position="21"/>
    </location>
</feature>
<gene>
    <name evidence="11" type="ORF">CCHR01_15102</name>
</gene>
<dbReference type="CDD" id="cd04301">
    <property type="entry name" value="NAT_SF"/>
    <property type="match status" value="1"/>
</dbReference>
<dbReference type="EMBL" id="JAQOWY010000424">
    <property type="protein sequence ID" value="KAK1842255.1"/>
    <property type="molecule type" value="Genomic_DNA"/>
</dbReference>
<keyword evidence="2 7" id="KW-0479">Metal-binding</keyword>
<keyword evidence="1 8" id="KW-0645">Protease</keyword>
<dbReference type="GO" id="GO:0005576">
    <property type="term" value="C:extracellular region"/>
    <property type="evidence" value="ECO:0007669"/>
    <property type="project" value="UniProtKB-SubCell"/>
</dbReference>
<dbReference type="InterPro" id="IPR050371">
    <property type="entry name" value="Fungal_virulence_M36"/>
</dbReference>
<feature type="binding site" evidence="7">
    <location>
        <position position="326"/>
    </location>
    <ligand>
        <name>Zn(2+)</name>
        <dbReference type="ChEBI" id="CHEBI:29105"/>
        <note>catalytic</note>
    </ligand>
</feature>
<keyword evidence="12" id="KW-1185">Reference proteome</keyword>
<dbReference type="Pfam" id="PF07504">
    <property type="entry name" value="FTP"/>
    <property type="match status" value="1"/>
</dbReference>
<dbReference type="Pfam" id="PF13508">
    <property type="entry name" value="Acetyltransf_7"/>
    <property type="match status" value="1"/>
</dbReference>
<dbReference type="PRINTS" id="PR00999">
    <property type="entry name" value="FUNGALYSIN"/>
</dbReference>
<evidence type="ECO:0000256" key="5">
    <source>
        <dbReference type="ARBA" id="ARBA00023049"/>
    </source>
</evidence>
<comment type="similarity">
    <text evidence="8">Belongs to the peptidase M36 family.</text>
</comment>
<dbReference type="Gene3D" id="3.40.630.30">
    <property type="match status" value="1"/>
</dbReference>
<dbReference type="PANTHER" id="PTHR33478:SF1">
    <property type="entry name" value="EXTRACELLULAR METALLOPROTEINASE MEP"/>
    <property type="match status" value="1"/>
</dbReference>
<dbReference type="EC" id="3.4.24.-" evidence="8"/>
<feature type="binding site" evidence="7">
    <location>
        <position position="322"/>
    </location>
    <ligand>
        <name>Zn(2+)</name>
        <dbReference type="ChEBI" id="CHEBI:29105"/>
        <note>catalytic</note>
    </ligand>
</feature>